<dbReference type="InterPro" id="IPR000719">
    <property type="entry name" value="Prot_kinase_dom"/>
</dbReference>
<evidence type="ECO:0000256" key="5">
    <source>
        <dbReference type="ARBA" id="ARBA00022840"/>
    </source>
</evidence>
<keyword evidence="3" id="KW-0547">Nucleotide-binding</keyword>
<accession>A0ABR2H489</accession>
<organism evidence="7 8">
    <name type="scientific">Tritrichomonas musculus</name>
    <dbReference type="NCBI Taxonomy" id="1915356"/>
    <lineage>
        <taxon>Eukaryota</taxon>
        <taxon>Metamonada</taxon>
        <taxon>Parabasalia</taxon>
        <taxon>Tritrichomonadida</taxon>
        <taxon>Tritrichomonadidae</taxon>
        <taxon>Tritrichomonas</taxon>
    </lineage>
</organism>
<name>A0ABR2H489_9EUKA</name>
<keyword evidence="5" id="KW-0067">ATP-binding</keyword>
<proteinExistence type="predicted"/>
<dbReference type="PROSITE" id="PS50011">
    <property type="entry name" value="PROTEIN_KINASE_DOM"/>
    <property type="match status" value="1"/>
</dbReference>
<gene>
    <name evidence="7" type="ORF">M9Y10_027886</name>
</gene>
<evidence type="ECO:0000259" key="6">
    <source>
        <dbReference type="PROSITE" id="PS50011"/>
    </source>
</evidence>
<keyword evidence="4" id="KW-0418">Kinase</keyword>
<evidence type="ECO:0000256" key="3">
    <source>
        <dbReference type="ARBA" id="ARBA00022741"/>
    </source>
</evidence>
<dbReference type="PIRSF" id="PIRSF000654">
    <property type="entry name" value="Integrin-linked_kinase"/>
    <property type="match status" value="1"/>
</dbReference>
<feature type="domain" description="Protein kinase" evidence="6">
    <location>
        <begin position="1"/>
        <end position="225"/>
    </location>
</feature>
<reference evidence="7 8" key="1">
    <citation type="submission" date="2024-04" db="EMBL/GenBank/DDBJ databases">
        <title>Tritrichomonas musculus Genome.</title>
        <authorList>
            <person name="Alves-Ferreira E."/>
            <person name="Grigg M."/>
            <person name="Lorenzi H."/>
            <person name="Galac M."/>
        </authorList>
    </citation>
    <scope>NUCLEOTIDE SEQUENCE [LARGE SCALE GENOMIC DNA]</scope>
    <source>
        <strain evidence="7 8">EAF2021</strain>
    </source>
</reference>
<dbReference type="Pfam" id="PF00069">
    <property type="entry name" value="Pkinase"/>
    <property type="match status" value="1"/>
</dbReference>
<comment type="caution">
    <text evidence="7">The sequence shown here is derived from an EMBL/GenBank/DDBJ whole genome shotgun (WGS) entry which is preliminary data.</text>
</comment>
<dbReference type="EMBL" id="JAPFFF010000043">
    <property type="protein sequence ID" value="KAK8841049.1"/>
    <property type="molecule type" value="Genomic_DNA"/>
</dbReference>
<dbReference type="Gene3D" id="3.30.200.20">
    <property type="entry name" value="Phosphorylase Kinase, domain 1"/>
    <property type="match status" value="1"/>
</dbReference>
<evidence type="ECO:0000256" key="1">
    <source>
        <dbReference type="ARBA" id="ARBA00022527"/>
    </source>
</evidence>
<evidence type="ECO:0000313" key="7">
    <source>
        <dbReference type="EMBL" id="KAK8841049.1"/>
    </source>
</evidence>
<keyword evidence="8" id="KW-1185">Reference proteome</keyword>
<evidence type="ECO:0000313" key="8">
    <source>
        <dbReference type="Proteomes" id="UP001470230"/>
    </source>
</evidence>
<sequence>MKVIKKDIYALKTINISNPNNVQLFKNESAILSKYNHPNILKIFNIESNSNDRNSLSILYEYCPLNLDKAIKTKKLNKVQISCLFYQIVEGMKYIHSLRIIHRNLKPTNILIDKDGIAKIGDIGVSILFTTIDETQKFMAPEIINNEEFDEKIDVYSFGVLAYFILNNGDIQNIKIRDICLGKAIQIPSSFNVLAQQLIAACLSIESKNRPSFSIISEILEKQNFELLDLSENERNEVSMFMKQFSGRLPVIFRNQ</sequence>
<dbReference type="SUPFAM" id="SSF56112">
    <property type="entry name" value="Protein kinase-like (PK-like)"/>
    <property type="match status" value="1"/>
</dbReference>
<evidence type="ECO:0000256" key="4">
    <source>
        <dbReference type="ARBA" id="ARBA00022777"/>
    </source>
</evidence>
<protein>
    <recommendedName>
        <fullName evidence="6">Protein kinase domain-containing protein</fullName>
    </recommendedName>
</protein>
<evidence type="ECO:0000256" key="2">
    <source>
        <dbReference type="ARBA" id="ARBA00022679"/>
    </source>
</evidence>
<dbReference type="Gene3D" id="1.10.510.10">
    <property type="entry name" value="Transferase(Phosphotransferase) domain 1"/>
    <property type="match status" value="1"/>
</dbReference>
<keyword evidence="1" id="KW-0723">Serine/threonine-protein kinase</keyword>
<dbReference type="PANTHER" id="PTHR24345:SF0">
    <property type="entry name" value="CELL CYCLE SERINE_THREONINE-PROTEIN KINASE CDC5_MSD2"/>
    <property type="match status" value="1"/>
</dbReference>
<dbReference type="PANTHER" id="PTHR24345">
    <property type="entry name" value="SERINE/THREONINE-PROTEIN KINASE PLK"/>
    <property type="match status" value="1"/>
</dbReference>
<keyword evidence="2" id="KW-0808">Transferase</keyword>
<dbReference type="InterPro" id="IPR011009">
    <property type="entry name" value="Kinase-like_dom_sf"/>
</dbReference>
<dbReference type="Proteomes" id="UP001470230">
    <property type="component" value="Unassembled WGS sequence"/>
</dbReference>